<accession>A0ABT4QLK6</accession>
<keyword evidence="3" id="KW-1185">Reference proteome</keyword>
<proteinExistence type="predicted"/>
<name>A0ABT4QLK6_9BACL</name>
<organism evidence="2 3">
    <name type="scientific">Paenibacillus gyeongsangnamensis</name>
    <dbReference type="NCBI Taxonomy" id="3388067"/>
    <lineage>
        <taxon>Bacteria</taxon>
        <taxon>Bacillati</taxon>
        <taxon>Bacillota</taxon>
        <taxon>Bacilli</taxon>
        <taxon>Bacillales</taxon>
        <taxon>Paenibacillaceae</taxon>
        <taxon>Paenibacillus</taxon>
    </lineage>
</organism>
<comment type="caution">
    <text evidence="2">The sequence shown here is derived from an EMBL/GenBank/DDBJ whole genome shotgun (WGS) entry which is preliminary data.</text>
</comment>
<dbReference type="Pfam" id="PF13701">
    <property type="entry name" value="DDE_Tnp_1_4"/>
    <property type="match status" value="1"/>
</dbReference>
<evidence type="ECO:0000313" key="2">
    <source>
        <dbReference type="EMBL" id="MCZ8517752.1"/>
    </source>
</evidence>
<dbReference type="InterPro" id="IPR025668">
    <property type="entry name" value="Tnp_DDE_dom"/>
</dbReference>
<dbReference type="InterPro" id="IPR012337">
    <property type="entry name" value="RNaseH-like_sf"/>
</dbReference>
<reference evidence="2 3" key="1">
    <citation type="submission" date="2022-12" db="EMBL/GenBank/DDBJ databases">
        <title>Draft genome sequence of Paenibacillus sp. dW9.</title>
        <authorList>
            <person name="Choi E.-W."/>
            <person name="Kim D.-U."/>
        </authorList>
    </citation>
    <scope>NUCLEOTIDE SEQUENCE [LARGE SCALE GENOMIC DNA]</scope>
    <source>
        <strain evidence="3">dW9</strain>
    </source>
</reference>
<feature type="non-terminal residue" evidence="2">
    <location>
        <position position="1"/>
    </location>
</feature>
<sequence>NLRRESPEEWLVIAKQDGMCCEERDGKRVYLGAMSWNDKKLIRPIRGVYRVTERTIEADGQILLTPIVEAEVYWTTLSCAPSQIVNLYRDHATSEQFHSELKTDLNLERLPSGKFATNDLVLCAGLFAYNLLLAIGQISLQAPDAPVKTKVTRRRVRTVIENLIWLASRLVQHARETKLRFGRHSPWFPTFRRIYMALSG</sequence>
<evidence type="ECO:0000313" key="3">
    <source>
        <dbReference type="Proteomes" id="UP001527882"/>
    </source>
</evidence>
<dbReference type="Proteomes" id="UP001527882">
    <property type="component" value="Unassembled WGS sequence"/>
</dbReference>
<gene>
    <name evidence="2" type="ORF">O9H85_36695</name>
</gene>
<dbReference type="RefSeq" id="WP_269886280.1">
    <property type="nucleotide sequence ID" value="NZ_JAQAGZ010000051.1"/>
</dbReference>
<feature type="domain" description="Transposase DDE" evidence="1">
    <location>
        <begin position="43"/>
        <end position="198"/>
    </location>
</feature>
<dbReference type="SUPFAM" id="SSF53098">
    <property type="entry name" value="Ribonuclease H-like"/>
    <property type="match status" value="1"/>
</dbReference>
<evidence type="ECO:0000259" key="1">
    <source>
        <dbReference type="Pfam" id="PF13701"/>
    </source>
</evidence>
<dbReference type="EMBL" id="JAQAGZ010000051">
    <property type="protein sequence ID" value="MCZ8517752.1"/>
    <property type="molecule type" value="Genomic_DNA"/>
</dbReference>
<protein>
    <submittedName>
        <fullName evidence="2">Transposase</fullName>
    </submittedName>
</protein>